<dbReference type="PANTHER" id="PTHR46600:SF11">
    <property type="entry name" value="THAP DOMAIN-CONTAINING PROTEIN 10"/>
    <property type="match status" value="1"/>
</dbReference>
<dbReference type="InterPro" id="IPR038441">
    <property type="entry name" value="THAP_Znf_sf"/>
</dbReference>
<dbReference type="Proteomes" id="UP000440578">
    <property type="component" value="Unassembled WGS sequence"/>
</dbReference>
<evidence type="ECO:0000256" key="2">
    <source>
        <dbReference type="ARBA" id="ARBA00022771"/>
    </source>
</evidence>
<keyword evidence="3" id="KW-0862">Zinc</keyword>
<feature type="domain" description="THAP-type" evidence="7">
    <location>
        <begin position="1"/>
        <end position="95"/>
    </location>
</feature>
<accession>A0A6A4V6B1</accession>
<protein>
    <recommendedName>
        <fullName evidence="7">THAP-type domain-containing protein</fullName>
    </recommendedName>
</protein>
<feature type="compositionally biased region" description="Acidic residues" evidence="6">
    <location>
        <begin position="188"/>
        <end position="199"/>
    </location>
</feature>
<dbReference type="AlphaFoldDB" id="A0A6A4V6B1"/>
<comment type="caution">
    <text evidence="8">The sequence shown here is derived from an EMBL/GenBank/DDBJ whole genome shotgun (WGS) entry which is preliminary data.</text>
</comment>
<evidence type="ECO:0000259" key="7">
    <source>
        <dbReference type="PROSITE" id="PS50950"/>
    </source>
</evidence>
<sequence>MPYCVVNTCQSSSSKNQNERFHGNSISFFSFPRCARRRAHWERLCCKLDPFNFETARICSKHFKEDDLDPSSVLKRSLGIKCNMYLKDGAIPSMNLPNSGGQSGADGTAAAAAADGDSDDSIQRRRKKSREERQKRQERKERRELVEKLLSEHEEKQRARPPVQVIELEQRGSAIRRPPKVAGGDDPASVDDAPDEWDGGDGAASDGADSDDAGGPIVNAYRPARRPIVNASRPAPALTAAVSRSLQRTKEIVRLNVRLRKLESRCIRVLAVPGAPRPGGAPPAAAAAGQPGAPRPGGGPPAAAAADQPLVVLRDTSAAAAKKLPLFVTQLLHRNELPDSLASFTPTSLEAAQEANHRLKVQYLQLQATMLRWAIQNKKARDAAAAAQRDSESRRRRRTVGGARLRQLLRLETAVKAMFTEAQLRAIVHEHGGSDKQKRKFKPHWGEEDLRRALELRAVAGSDRVVEHVREKMKIPLPGTQTIRKRCMQSPELTSVYREMVQKGQESRRRCADCRRQLATIDGVIGADRERPPSGADSDSDGEQPPAPRHGRPKKRRRAPAAASPVRGKRRAIEAAVAAEAAAAAARGWPDTSDSDAELSDPGVWSRIERAMMGAGGRPPDAYDTDDRAAVRRAWR</sequence>
<dbReference type="PROSITE" id="PS50950">
    <property type="entry name" value="ZF_THAP"/>
    <property type="match status" value="1"/>
</dbReference>
<dbReference type="OrthoDB" id="6404528at2759"/>
<evidence type="ECO:0000256" key="3">
    <source>
        <dbReference type="ARBA" id="ARBA00022833"/>
    </source>
</evidence>
<feature type="compositionally biased region" description="Low complexity" evidence="6">
    <location>
        <begin position="282"/>
        <end position="292"/>
    </location>
</feature>
<dbReference type="PANTHER" id="PTHR46600">
    <property type="entry name" value="THAP DOMAIN-CONTAINING"/>
    <property type="match status" value="1"/>
</dbReference>
<dbReference type="SMART" id="SM00980">
    <property type="entry name" value="THAP"/>
    <property type="match status" value="1"/>
</dbReference>
<keyword evidence="4 5" id="KW-0238">DNA-binding</keyword>
<feature type="region of interest" description="Disordered" evidence="6">
    <location>
        <begin position="612"/>
        <end position="636"/>
    </location>
</feature>
<keyword evidence="9" id="KW-1185">Reference proteome</keyword>
<name>A0A6A4V6B1_AMPAM</name>
<dbReference type="EMBL" id="VIIS01002048">
    <property type="protein sequence ID" value="KAF0289235.1"/>
    <property type="molecule type" value="Genomic_DNA"/>
</dbReference>
<dbReference type="GO" id="GO:0043565">
    <property type="term" value="F:sequence-specific DNA binding"/>
    <property type="evidence" value="ECO:0007669"/>
    <property type="project" value="InterPro"/>
</dbReference>
<evidence type="ECO:0000313" key="9">
    <source>
        <dbReference type="Proteomes" id="UP000440578"/>
    </source>
</evidence>
<dbReference type="InterPro" id="IPR006612">
    <property type="entry name" value="THAP_Znf"/>
</dbReference>
<dbReference type="InterPro" id="IPR026516">
    <property type="entry name" value="THAP1/10"/>
</dbReference>
<evidence type="ECO:0000256" key="5">
    <source>
        <dbReference type="PROSITE-ProRule" id="PRU00309"/>
    </source>
</evidence>
<feature type="region of interest" description="Disordered" evidence="6">
    <location>
        <begin position="522"/>
        <end position="573"/>
    </location>
</feature>
<evidence type="ECO:0000256" key="6">
    <source>
        <dbReference type="SAM" id="MobiDB-lite"/>
    </source>
</evidence>
<evidence type="ECO:0000256" key="4">
    <source>
        <dbReference type="ARBA" id="ARBA00023125"/>
    </source>
</evidence>
<reference evidence="8 9" key="1">
    <citation type="submission" date="2019-07" db="EMBL/GenBank/DDBJ databases">
        <title>Draft genome assembly of a fouling barnacle, Amphibalanus amphitrite (Darwin, 1854): The first reference genome for Thecostraca.</title>
        <authorList>
            <person name="Kim W."/>
        </authorList>
    </citation>
    <scope>NUCLEOTIDE SEQUENCE [LARGE SCALE GENOMIC DNA]</scope>
    <source>
        <strain evidence="8">SNU_AA5</strain>
        <tissue evidence="8">Soma without cirri and trophi</tissue>
    </source>
</reference>
<feature type="region of interest" description="Disordered" evidence="6">
    <location>
        <begin position="274"/>
        <end position="304"/>
    </location>
</feature>
<evidence type="ECO:0000256" key="1">
    <source>
        <dbReference type="ARBA" id="ARBA00022723"/>
    </source>
</evidence>
<evidence type="ECO:0000313" key="8">
    <source>
        <dbReference type="EMBL" id="KAF0289235.1"/>
    </source>
</evidence>
<organism evidence="8 9">
    <name type="scientific">Amphibalanus amphitrite</name>
    <name type="common">Striped barnacle</name>
    <name type="synonym">Balanus amphitrite</name>
    <dbReference type="NCBI Taxonomy" id="1232801"/>
    <lineage>
        <taxon>Eukaryota</taxon>
        <taxon>Metazoa</taxon>
        <taxon>Ecdysozoa</taxon>
        <taxon>Arthropoda</taxon>
        <taxon>Crustacea</taxon>
        <taxon>Multicrustacea</taxon>
        <taxon>Cirripedia</taxon>
        <taxon>Thoracica</taxon>
        <taxon>Thoracicalcarea</taxon>
        <taxon>Balanomorpha</taxon>
        <taxon>Balanoidea</taxon>
        <taxon>Balanidae</taxon>
        <taxon>Amphibalaninae</taxon>
        <taxon>Amphibalanus</taxon>
    </lineage>
</organism>
<dbReference type="SUPFAM" id="SSF57716">
    <property type="entry name" value="Glucocorticoid receptor-like (DNA-binding domain)"/>
    <property type="match status" value="1"/>
</dbReference>
<gene>
    <name evidence="8" type="ORF">FJT64_012469</name>
</gene>
<dbReference type="Pfam" id="PF05485">
    <property type="entry name" value="THAP"/>
    <property type="match status" value="1"/>
</dbReference>
<dbReference type="Gene3D" id="6.20.210.20">
    <property type="entry name" value="THAP domain"/>
    <property type="match status" value="1"/>
</dbReference>
<dbReference type="GO" id="GO:0008270">
    <property type="term" value="F:zinc ion binding"/>
    <property type="evidence" value="ECO:0007669"/>
    <property type="project" value="UniProtKB-KW"/>
</dbReference>
<feature type="region of interest" description="Disordered" evidence="6">
    <location>
        <begin position="96"/>
        <end position="219"/>
    </location>
</feature>
<dbReference type="SMART" id="SM00692">
    <property type="entry name" value="DM3"/>
    <property type="match status" value="1"/>
</dbReference>
<feature type="region of interest" description="Disordered" evidence="6">
    <location>
        <begin position="581"/>
        <end position="600"/>
    </location>
</feature>
<feature type="compositionally biased region" description="Basic and acidic residues" evidence="6">
    <location>
        <begin position="129"/>
        <end position="158"/>
    </location>
</feature>
<feature type="compositionally biased region" description="Basic residues" evidence="6">
    <location>
        <begin position="549"/>
        <end position="559"/>
    </location>
</feature>
<keyword evidence="2 5" id="KW-0863">Zinc-finger</keyword>
<keyword evidence="1" id="KW-0479">Metal-binding</keyword>
<feature type="compositionally biased region" description="Low complexity" evidence="6">
    <location>
        <begin position="105"/>
        <end position="115"/>
    </location>
</feature>
<proteinExistence type="predicted"/>